<keyword evidence="1" id="KW-0805">Transcription regulation</keyword>
<accession>A0ABQ6K810</accession>
<feature type="domain" description="Putative zinc-finger" evidence="4">
    <location>
        <begin position="16"/>
        <end position="41"/>
    </location>
</feature>
<dbReference type="EMBL" id="BSVB01000001">
    <property type="protein sequence ID" value="GMA96539.1"/>
    <property type="molecule type" value="Genomic_DNA"/>
</dbReference>
<feature type="transmembrane region" description="Helical" evidence="3">
    <location>
        <begin position="99"/>
        <end position="121"/>
    </location>
</feature>
<evidence type="ECO:0000256" key="1">
    <source>
        <dbReference type="ARBA" id="ARBA00023015"/>
    </source>
</evidence>
<keyword evidence="3" id="KW-1133">Transmembrane helix</keyword>
<sequence length="233" mass="24701">MNDPRDHARYTEWDAAYVLGSLSSVERREFEAHLELCDRCRLAVADLSGLPSLLGRVDPERALSLLASEDEDAEPGSAPVTDIVERIEKAEHRRRLRRFGIVGGIAAAALAVAAVAIPVTIAAQPHPTVSVALAPTAGNSVSGDVQLTSVKWGTRIDMHCAYGTGSTWGYPGDGGYALWVVDRAGRASEVSTWKATSGSQVKLTAATALSVGEIARIEVRSAATNDVLLAKKL</sequence>
<evidence type="ECO:0000256" key="3">
    <source>
        <dbReference type="SAM" id="Phobius"/>
    </source>
</evidence>
<keyword evidence="3" id="KW-0472">Membrane</keyword>
<organism evidence="5 6">
    <name type="scientific">Pseudolysinimonas kribbensis</name>
    <dbReference type="NCBI Taxonomy" id="433641"/>
    <lineage>
        <taxon>Bacteria</taxon>
        <taxon>Bacillati</taxon>
        <taxon>Actinomycetota</taxon>
        <taxon>Actinomycetes</taxon>
        <taxon>Micrococcales</taxon>
        <taxon>Microbacteriaceae</taxon>
        <taxon>Pseudolysinimonas</taxon>
    </lineage>
</organism>
<protein>
    <submittedName>
        <fullName evidence="5">Anti-sigma factor</fullName>
    </submittedName>
</protein>
<keyword evidence="3" id="KW-0812">Transmembrane</keyword>
<gene>
    <name evidence="5" type="ORF">GCM10025881_33630</name>
</gene>
<evidence type="ECO:0000259" key="4">
    <source>
        <dbReference type="Pfam" id="PF13490"/>
    </source>
</evidence>
<dbReference type="InterPro" id="IPR041916">
    <property type="entry name" value="Anti_sigma_zinc_sf"/>
</dbReference>
<evidence type="ECO:0000256" key="2">
    <source>
        <dbReference type="ARBA" id="ARBA00023163"/>
    </source>
</evidence>
<keyword evidence="2" id="KW-0804">Transcription</keyword>
<dbReference type="InterPro" id="IPR027383">
    <property type="entry name" value="Znf_put"/>
</dbReference>
<comment type="caution">
    <text evidence="5">The sequence shown here is derived from an EMBL/GenBank/DDBJ whole genome shotgun (WGS) entry which is preliminary data.</text>
</comment>
<proteinExistence type="predicted"/>
<reference evidence="6" key="1">
    <citation type="journal article" date="2019" name="Int. J. Syst. Evol. Microbiol.">
        <title>The Global Catalogue of Microorganisms (GCM) 10K type strain sequencing project: providing services to taxonomists for standard genome sequencing and annotation.</title>
        <authorList>
            <consortium name="The Broad Institute Genomics Platform"/>
            <consortium name="The Broad Institute Genome Sequencing Center for Infectious Disease"/>
            <person name="Wu L."/>
            <person name="Ma J."/>
        </authorList>
    </citation>
    <scope>NUCLEOTIDE SEQUENCE [LARGE SCALE GENOMIC DNA]</scope>
    <source>
        <strain evidence="6">NBRC 108894</strain>
    </source>
</reference>
<dbReference type="RefSeq" id="WP_284255090.1">
    <property type="nucleotide sequence ID" value="NZ_BAAAQO010000004.1"/>
</dbReference>
<dbReference type="Proteomes" id="UP001157034">
    <property type="component" value="Unassembled WGS sequence"/>
</dbReference>
<keyword evidence="6" id="KW-1185">Reference proteome</keyword>
<evidence type="ECO:0000313" key="6">
    <source>
        <dbReference type="Proteomes" id="UP001157034"/>
    </source>
</evidence>
<dbReference type="Pfam" id="PF13490">
    <property type="entry name" value="zf-HC2"/>
    <property type="match status" value="1"/>
</dbReference>
<name>A0ABQ6K810_9MICO</name>
<dbReference type="Gene3D" id="1.10.10.1320">
    <property type="entry name" value="Anti-sigma factor, zinc-finger domain"/>
    <property type="match status" value="1"/>
</dbReference>
<evidence type="ECO:0000313" key="5">
    <source>
        <dbReference type="EMBL" id="GMA96539.1"/>
    </source>
</evidence>